<name>A0ABT3CFJ8_9MYCO</name>
<feature type="chain" id="PRO_5045839515" evidence="1">
    <location>
        <begin position="28"/>
        <end position="124"/>
    </location>
</feature>
<dbReference type="Gene3D" id="1.20.20.20">
    <property type="entry name" value="Haemophore, haem-binding domain"/>
    <property type="match status" value="1"/>
</dbReference>
<reference evidence="3 4" key="1">
    <citation type="journal article" date="2022" name="BMC Genomics">
        <title>Comparative genome analysis of mycobacteria focusing on tRNA and non-coding RNA.</title>
        <authorList>
            <person name="Behra P.R.K."/>
            <person name="Pettersson B.M.F."/>
            <person name="Ramesh M."/>
            <person name="Das S."/>
            <person name="Dasgupta S."/>
            <person name="Kirsebom L.A."/>
        </authorList>
    </citation>
    <scope>NUCLEOTIDE SEQUENCE [LARGE SCALE GENOMIC DNA]</scope>
    <source>
        <strain evidence="3 4">DSM 44078</strain>
    </source>
</reference>
<comment type="caution">
    <text evidence="3">The sequence shown here is derived from an EMBL/GenBank/DDBJ whole genome shotgun (WGS) entry which is preliminary data.</text>
</comment>
<dbReference type="Proteomes" id="UP001526201">
    <property type="component" value="Unassembled WGS sequence"/>
</dbReference>
<dbReference type="InterPro" id="IPR038378">
    <property type="entry name" value="MHB_sf"/>
</dbReference>
<gene>
    <name evidence="3" type="ORF">H7J73_19730</name>
</gene>
<sequence length="124" mass="12549">MTFVRFASACAIGGLAAATLTAPSAMAEPQDCSPAGIAGTVATTSTSAKAYLAAHPGANQAVMTAQNQPRGEASATLRNYFGSNPGEYNDLRGILAPIGNAQDECHVQALPPDLASAYSEFMAG</sequence>
<keyword evidence="1" id="KW-0732">Signal</keyword>
<evidence type="ECO:0000256" key="1">
    <source>
        <dbReference type="SAM" id="SignalP"/>
    </source>
</evidence>
<dbReference type="Pfam" id="PF16525">
    <property type="entry name" value="MHB"/>
    <property type="match status" value="1"/>
</dbReference>
<evidence type="ECO:0000313" key="4">
    <source>
        <dbReference type="Proteomes" id="UP001526201"/>
    </source>
</evidence>
<dbReference type="InterPro" id="IPR032407">
    <property type="entry name" value="MHB"/>
</dbReference>
<dbReference type="RefSeq" id="WP_264069356.1">
    <property type="nucleotide sequence ID" value="NZ_JACKTY010000032.1"/>
</dbReference>
<feature type="domain" description="Haemophore haem-binding" evidence="2">
    <location>
        <begin position="31"/>
        <end position="106"/>
    </location>
</feature>
<proteinExistence type="predicted"/>
<keyword evidence="4" id="KW-1185">Reference proteome</keyword>
<organism evidence="3 4">
    <name type="scientific">Mycolicibacterium komossense</name>
    <dbReference type="NCBI Taxonomy" id="1779"/>
    <lineage>
        <taxon>Bacteria</taxon>
        <taxon>Bacillati</taxon>
        <taxon>Actinomycetota</taxon>
        <taxon>Actinomycetes</taxon>
        <taxon>Mycobacteriales</taxon>
        <taxon>Mycobacteriaceae</taxon>
        <taxon>Mycolicibacterium</taxon>
    </lineage>
</organism>
<dbReference type="NCBIfam" id="TIGR04529">
    <property type="entry name" value="MTB_hemophore"/>
    <property type="match status" value="1"/>
</dbReference>
<evidence type="ECO:0000313" key="3">
    <source>
        <dbReference type="EMBL" id="MCV7228245.1"/>
    </source>
</evidence>
<dbReference type="EMBL" id="JACKTY010000032">
    <property type="protein sequence ID" value="MCV7228245.1"/>
    <property type="molecule type" value="Genomic_DNA"/>
</dbReference>
<feature type="signal peptide" evidence="1">
    <location>
        <begin position="1"/>
        <end position="27"/>
    </location>
</feature>
<evidence type="ECO:0000259" key="2">
    <source>
        <dbReference type="Pfam" id="PF16525"/>
    </source>
</evidence>
<accession>A0ABT3CFJ8</accession>
<protein>
    <submittedName>
        <fullName evidence="3">Heme-binding protein</fullName>
    </submittedName>
</protein>